<dbReference type="AlphaFoldDB" id="A0A444HA56"/>
<dbReference type="Gene3D" id="3.40.50.2000">
    <property type="entry name" value="Glycogen Phosphorylase B"/>
    <property type="match status" value="2"/>
</dbReference>
<dbReference type="Proteomes" id="UP000287527">
    <property type="component" value="Unassembled WGS sequence"/>
</dbReference>
<evidence type="ECO:0000313" key="3">
    <source>
        <dbReference type="EMBL" id="RWX00056.1"/>
    </source>
</evidence>
<dbReference type="PANTHER" id="PTHR12526:SF627">
    <property type="entry name" value="D-RHAMNOSYLTRANSFERASE WBPZ"/>
    <property type="match status" value="1"/>
</dbReference>
<protein>
    <submittedName>
        <fullName evidence="3">Glycosyltransferase family 1 protein</fullName>
    </submittedName>
</protein>
<dbReference type="InterPro" id="IPR028098">
    <property type="entry name" value="Glyco_trans_4-like_N"/>
</dbReference>
<keyword evidence="3" id="KW-0808">Transferase</keyword>
<accession>A0A444HA56</accession>
<dbReference type="Pfam" id="PF13439">
    <property type="entry name" value="Glyco_transf_4"/>
    <property type="match status" value="1"/>
</dbReference>
<dbReference type="Pfam" id="PF00534">
    <property type="entry name" value="Glycos_transf_1"/>
    <property type="match status" value="1"/>
</dbReference>
<dbReference type="PANTHER" id="PTHR12526">
    <property type="entry name" value="GLYCOSYLTRANSFERASE"/>
    <property type="match status" value="1"/>
</dbReference>
<dbReference type="CDD" id="cd03801">
    <property type="entry name" value="GT4_PimA-like"/>
    <property type="match status" value="1"/>
</dbReference>
<dbReference type="InterPro" id="IPR001296">
    <property type="entry name" value="Glyco_trans_1"/>
</dbReference>
<organism evidence="3 4">
    <name type="scientific">Flavobacterium cerinum</name>
    <dbReference type="NCBI Taxonomy" id="2502784"/>
    <lineage>
        <taxon>Bacteria</taxon>
        <taxon>Pseudomonadati</taxon>
        <taxon>Bacteroidota</taxon>
        <taxon>Flavobacteriia</taxon>
        <taxon>Flavobacteriales</taxon>
        <taxon>Flavobacteriaceae</taxon>
        <taxon>Flavobacterium</taxon>
    </lineage>
</organism>
<dbReference type="GO" id="GO:0016757">
    <property type="term" value="F:glycosyltransferase activity"/>
    <property type="evidence" value="ECO:0007669"/>
    <property type="project" value="InterPro"/>
</dbReference>
<keyword evidence="4" id="KW-1185">Reference proteome</keyword>
<feature type="domain" description="Glycosyltransferase subfamily 4-like N-terminal" evidence="2">
    <location>
        <begin position="18"/>
        <end position="178"/>
    </location>
</feature>
<name>A0A444HA56_9FLAO</name>
<evidence type="ECO:0000259" key="2">
    <source>
        <dbReference type="Pfam" id="PF13439"/>
    </source>
</evidence>
<evidence type="ECO:0000313" key="4">
    <source>
        <dbReference type="Proteomes" id="UP000287527"/>
    </source>
</evidence>
<sequence>MKNILVIHQSAELYGSDKTLLLLLTALDKTKFSSVVVLPFSGPLKAELEKEGIKVVVAPVLKLYRKIFTPKNMLQFFREIKTSIKELDTLHKEHKFDLVYSNTLAVLLGMIYAHKRKIKHIWHVHEIIVHPKPIAAIFPRLLKKFSDVVVCNSEATKNNLITRIPSLENKCVVVHNGLAPADNKINNEIKLKRTDLGFTESDIIITLVGRISRLKGHKWLLNTYAQYFSKSPLKILFVGSPVPGQEYYLGDVEQFIADNGITDKVKIIAFTRDLESIWALTDIAIVPSTEAESFGLVALEAMLAKKPVIASDAGGLKEIVVNDATGILVEASNEKKLADAILQLMENEEMRTQFGEKGYERAIVEFSLDKYIEGMSLLFTEN</sequence>
<dbReference type="EMBL" id="SBII01000007">
    <property type="protein sequence ID" value="RWX00056.1"/>
    <property type="molecule type" value="Genomic_DNA"/>
</dbReference>
<dbReference type="OrthoDB" id="9771846at2"/>
<evidence type="ECO:0000259" key="1">
    <source>
        <dbReference type="Pfam" id="PF00534"/>
    </source>
</evidence>
<proteinExistence type="predicted"/>
<feature type="domain" description="Glycosyl transferase family 1" evidence="1">
    <location>
        <begin position="192"/>
        <end position="361"/>
    </location>
</feature>
<dbReference type="SUPFAM" id="SSF53756">
    <property type="entry name" value="UDP-Glycosyltransferase/glycogen phosphorylase"/>
    <property type="match status" value="1"/>
</dbReference>
<gene>
    <name evidence="3" type="ORF">EPI11_10965</name>
</gene>
<comment type="caution">
    <text evidence="3">The sequence shown here is derived from an EMBL/GenBank/DDBJ whole genome shotgun (WGS) entry which is preliminary data.</text>
</comment>
<reference evidence="3 4" key="1">
    <citation type="submission" date="2019-01" db="EMBL/GenBank/DDBJ databases">
        <title>Flavobacterium sp. nov.,isolated from freshwater.</title>
        <authorList>
            <person name="Zhang R."/>
            <person name="Du Z.-J."/>
        </authorList>
    </citation>
    <scope>NUCLEOTIDE SEQUENCE [LARGE SCALE GENOMIC DNA]</scope>
    <source>
        <strain evidence="3 4">1E403</strain>
    </source>
</reference>
<dbReference type="RefSeq" id="WP_128390013.1">
    <property type="nucleotide sequence ID" value="NZ_SBII01000007.1"/>
</dbReference>